<proteinExistence type="predicted"/>
<protein>
    <recommendedName>
        <fullName evidence="1">RNase H type-1 domain-containing protein</fullName>
    </recommendedName>
</protein>
<comment type="caution">
    <text evidence="2">The sequence shown here is derived from an EMBL/GenBank/DDBJ whole genome shotgun (WGS) entry which is preliminary data.</text>
</comment>
<accession>A0AAD9ZZP4</accession>
<dbReference type="Proteomes" id="UP001281410">
    <property type="component" value="Unassembled WGS sequence"/>
</dbReference>
<dbReference type="AlphaFoldDB" id="A0AAD9ZZP4"/>
<gene>
    <name evidence="2" type="ORF">Dsin_026994</name>
</gene>
<dbReference type="InterPro" id="IPR036397">
    <property type="entry name" value="RNaseH_sf"/>
</dbReference>
<dbReference type="PANTHER" id="PTHR47723:SF22">
    <property type="entry name" value="RNASE H TYPE-1 DOMAIN-CONTAINING PROTEIN"/>
    <property type="match status" value="1"/>
</dbReference>
<dbReference type="InterPro" id="IPR053151">
    <property type="entry name" value="RNase_H-like"/>
</dbReference>
<dbReference type="Gene3D" id="3.30.420.10">
    <property type="entry name" value="Ribonuclease H-like superfamily/Ribonuclease H"/>
    <property type="match status" value="1"/>
</dbReference>
<dbReference type="Pfam" id="PF13456">
    <property type="entry name" value="RVT_3"/>
    <property type="match status" value="1"/>
</dbReference>
<feature type="domain" description="RNase H type-1" evidence="1">
    <location>
        <begin position="88"/>
        <end position="197"/>
    </location>
</feature>
<keyword evidence="3" id="KW-1185">Reference proteome</keyword>
<dbReference type="EMBL" id="JANJYJ010000008">
    <property type="protein sequence ID" value="KAK3195684.1"/>
    <property type="molecule type" value="Genomic_DNA"/>
</dbReference>
<dbReference type="InterPro" id="IPR044730">
    <property type="entry name" value="RNase_H-like_dom_plant"/>
</dbReference>
<evidence type="ECO:0000313" key="3">
    <source>
        <dbReference type="Proteomes" id="UP001281410"/>
    </source>
</evidence>
<sequence>MSFVVVWTIWEARNSKLFKNGKANLNQAVDMVQFRIAWWFKHYGTSSMDPITYMLLNIKDRCTDATKVKSPKIEEWIPPSFNTLKFNVDWSARSSPGQARIGGVLIRDHRGKVLCIFSANVGIQDAITAELLAIAKACALCASNSALDGKIFCFVTDSKITVSWINSGGIGSVKQVQIIYDIRSYLNSLTQAQVVFSPGLLSL</sequence>
<reference evidence="2" key="1">
    <citation type="journal article" date="2023" name="Plant J.">
        <title>Genome sequences and population genomics provide insights into the demographic history, inbreeding, and mutation load of two 'living fossil' tree species of Dipteronia.</title>
        <authorList>
            <person name="Feng Y."/>
            <person name="Comes H.P."/>
            <person name="Chen J."/>
            <person name="Zhu S."/>
            <person name="Lu R."/>
            <person name="Zhang X."/>
            <person name="Li P."/>
            <person name="Qiu J."/>
            <person name="Olsen K.M."/>
            <person name="Qiu Y."/>
        </authorList>
    </citation>
    <scope>NUCLEOTIDE SEQUENCE</scope>
    <source>
        <strain evidence="2">NBL</strain>
    </source>
</reference>
<name>A0AAD9ZZP4_9ROSI</name>
<dbReference type="SUPFAM" id="SSF53098">
    <property type="entry name" value="Ribonuclease H-like"/>
    <property type="match status" value="1"/>
</dbReference>
<dbReference type="PANTHER" id="PTHR47723">
    <property type="entry name" value="OS05G0353850 PROTEIN"/>
    <property type="match status" value="1"/>
</dbReference>
<dbReference type="InterPro" id="IPR002156">
    <property type="entry name" value="RNaseH_domain"/>
</dbReference>
<dbReference type="InterPro" id="IPR012337">
    <property type="entry name" value="RNaseH-like_sf"/>
</dbReference>
<dbReference type="GO" id="GO:0003676">
    <property type="term" value="F:nucleic acid binding"/>
    <property type="evidence" value="ECO:0007669"/>
    <property type="project" value="InterPro"/>
</dbReference>
<dbReference type="CDD" id="cd06222">
    <property type="entry name" value="RNase_H_like"/>
    <property type="match status" value="1"/>
</dbReference>
<evidence type="ECO:0000313" key="2">
    <source>
        <dbReference type="EMBL" id="KAK3195684.1"/>
    </source>
</evidence>
<evidence type="ECO:0000259" key="1">
    <source>
        <dbReference type="Pfam" id="PF13456"/>
    </source>
</evidence>
<organism evidence="2 3">
    <name type="scientific">Dipteronia sinensis</name>
    <dbReference type="NCBI Taxonomy" id="43782"/>
    <lineage>
        <taxon>Eukaryota</taxon>
        <taxon>Viridiplantae</taxon>
        <taxon>Streptophyta</taxon>
        <taxon>Embryophyta</taxon>
        <taxon>Tracheophyta</taxon>
        <taxon>Spermatophyta</taxon>
        <taxon>Magnoliopsida</taxon>
        <taxon>eudicotyledons</taxon>
        <taxon>Gunneridae</taxon>
        <taxon>Pentapetalae</taxon>
        <taxon>rosids</taxon>
        <taxon>malvids</taxon>
        <taxon>Sapindales</taxon>
        <taxon>Sapindaceae</taxon>
        <taxon>Hippocastanoideae</taxon>
        <taxon>Acereae</taxon>
        <taxon>Dipteronia</taxon>
    </lineage>
</organism>
<dbReference type="GO" id="GO:0004523">
    <property type="term" value="F:RNA-DNA hybrid ribonuclease activity"/>
    <property type="evidence" value="ECO:0007669"/>
    <property type="project" value="InterPro"/>
</dbReference>